<feature type="transmembrane region" description="Helical" evidence="1">
    <location>
        <begin position="342"/>
        <end position="361"/>
    </location>
</feature>
<evidence type="ECO:0000256" key="1">
    <source>
        <dbReference type="SAM" id="Phobius"/>
    </source>
</evidence>
<keyword evidence="1" id="KW-0472">Membrane</keyword>
<dbReference type="Proteomes" id="UP000050863">
    <property type="component" value="Unassembled WGS sequence"/>
</dbReference>
<dbReference type="PANTHER" id="PTHR35342:SF5">
    <property type="entry name" value="TRICARBOXYLIC TRANSPORT PROTEIN"/>
    <property type="match status" value="1"/>
</dbReference>
<keyword evidence="1" id="KW-1133">Transmembrane helix</keyword>
<gene>
    <name evidence="3" type="ORF">CQ12_33775</name>
</gene>
<feature type="transmembrane region" description="Helical" evidence="1">
    <location>
        <begin position="488"/>
        <end position="508"/>
    </location>
</feature>
<comment type="caution">
    <text evidence="3">The sequence shown here is derived from an EMBL/GenBank/DDBJ whole genome shotgun (WGS) entry which is preliminary data.</text>
</comment>
<feature type="transmembrane region" description="Helical" evidence="1">
    <location>
        <begin position="276"/>
        <end position="298"/>
    </location>
</feature>
<feature type="transmembrane region" description="Helical" evidence="1">
    <location>
        <begin position="33"/>
        <end position="53"/>
    </location>
</feature>
<dbReference type="AlphaFoldDB" id="A0A0R3KZ38"/>
<name>A0A0R3KZ38_9BRAD</name>
<feature type="transmembrane region" description="Helical" evidence="1">
    <location>
        <begin position="183"/>
        <end position="201"/>
    </location>
</feature>
<keyword evidence="4" id="KW-1185">Reference proteome</keyword>
<feature type="transmembrane region" description="Helical" evidence="1">
    <location>
        <begin position="430"/>
        <end position="446"/>
    </location>
</feature>
<feature type="domain" description="DUF112" evidence="2">
    <location>
        <begin position="37"/>
        <end position="457"/>
    </location>
</feature>
<feature type="transmembrane region" description="Helical" evidence="1">
    <location>
        <begin position="126"/>
        <end position="149"/>
    </location>
</feature>
<feature type="transmembrane region" description="Helical" evidence="1">
    <location>
        <begin position="59"/>
        <end position="86"/>
    </location>
</feature>
<proteinExistence type="predicted"/>
<dbReference type="Pfam" id="PF01970">
    <property type="entry name" value="TctA"/>
    <property type="match status" value="1"/>
</dbReference>
<evidence type="ECO:0000259" key="2">
    <source>
        <dbReference type="Pfam" id="PF01970"/>
    </source>
</evidence>
<sequence>MGDVFSNLGLGFGVVFQFVQWTPAFLGGTSIPIPVNILLCLIGALVGTLVGVLPGIGTIATVAMLLPITFGLPPVGALIMLAGIYYGAQYGGSTTSILVNIPGEAGSVVTALDGFQMAKQGRAGPALAIAAIGSFFAGCVATVLIAVLGAPLTKLALAFGPAEYFSLMVLGLIFAVVLAKGSVLKAIAMIVLGLLLSMVGSDIETGASRMAFNIPELADGLGFATLAMGLFGFAEIIRNLDAGGESDRQLVQNKVSGLMPTAKDLKDSAPAIGRGTVLGSILGILPGGGAVIASFAAYTLEKKISKTPQKFGRGAIQGVAAPESANNAAAQTSFIPLLTLGIPPNAVMALMVGAMTIHGIVPGPQVMQKQPDLVWGMIASMWVGNLMLLIINLPLVGIWVRLLRVPYRLMFPSIVIFCSIGIYSVNNAPTDVIIAGIFGLIGYWLIKHDFEPAPLLLGMVLGPLMEENLRRALLISRGDWSVFVTRPVSAVLMAIAAALLVLTVLPALRKKRDEVFVESEN</sequence>
<dbReference type="OrthoDB" id="7323395at2"/>
<evidence type="ECO:0000313" key="4">
    <source>
        <dbReference type="Proteomes" id="UP000050863"/>
    </source>
</evidence>
<accession>A0A0R3KZ38</accession>
<organism evidence="3 4">
    <name type="scientific">Bradyrhizobium jicamae</name>
    <dbReference type="NCBI Taxonomy" id="280332"/>
    <lineage>
        <taxon>Bacteria</taxon>
        <taxon>Pseudomonadati</taxon>
        <taxon>Pseudomonadota</taxon>
        <taxon>Alphaproteobacteria</taxon>
        <taxon>Hyphomicrobiales</taxon>
        <taxon>Nitrobacteraceae</taxon>
        <taxon>Bradyrhizobium</taxon>
    </lineage>
</organism>
<dbReference type="RefSeq" id="WP_057838637.1">
    <property type="nucleotide sequence ID" value="NZ_LLXZ01000168.1"/>
</dbReference>
<feature type="transmembrane region" description="Helical" evidence="1">
    <location>
        <begin position="6"/>
        <end position="26"/>
    </location>
</feature>
<keyword evidence="1" id="KW-0812">Transmembrane</keyword>
<dbReference type="STRING" id="280332.CQ12_33775"/>
<dbReference type="EMBL" id="LLXZ01000168">
    <property type="protein sequence ID" value="KRR00666.1"/>
    <property type="molecule type" value="Genomic_DNA"/>
</dbReference>
<reference evidence="3 4" key="1">
    <citation type="submission" date="2014-03" db="EMBL/GenBank/DDBJ databases">
        <title>Bradyrhizobium valentinum sp. nov., isolated from effective nodules of Lupinus mariae-josephae, a lupine endemic of basic-lime soils in Eastern Spain.</title>
        <authorList>
            <person name="Duran D."/>
            <person name="Rey L."/>
            <person name="Navarro A."/>
            <person name="Busquets A."/>
            <person name="Imperial J."/>
            <person name="Ruiz-Argueso T."/>
        </authorList>
    </citation>
    <scope>NUCLEOTIDE SEQUENCE [LARGE SCALE GENOMIC DNA]</scope>
    <source>
        <strain evidence="3 4">PAC68</strain>
    </source>
</reference>
<dbReference type="InterPro" id="IPR002823">
    <property type="entry name" value="DUF112_TM"/>
</dbReference>
<dbReference type="PANTHER" id="PTHR35342">
    <property type="entry name" value="TRICARBOXYLIC TRANSPORT PROTEIN"/>
    <property type="match status" value="1"/>
</dbReference>
<feature type="transmembrane region" description="Helical" evidence="1">
    <location>
        <begin position="373"/>
        <end position="399"/>
    </location>
</feature>
<feature type="transmembrane region" description="Helical" evidence="1">
    <location>
        <begin position="155"/>
        <end position="176"/>
    </location>
</feature>
<protein>
    <recommendedName>
        <fullName evidence="2">DUF112 domain-containing protein</fullName>
    </recommendedName>
</protein>
<feature type="transmembrane region" description="Helical" evidence="1">
    <location>
        <begin position="221"/>
        <end position="240"/>
    </location>
</feature>
<evidence type="ECO:0000313" key="3">
    <source>
        <dbReference type="EMBL" id="KRR00666.1"/>
    </source>
</evidence>